<reference evidence="4" key="1">
    <citation type="journal article" date="2011" name="Proc. Natl. Acad. Sci. U.S.A.">
        <title>Obligate biotrophy features unraveled by the genomic analysis of rust fungi.</title>
        <authorList>
            <person name="Duplessis S."/>
            <person name="Cuomo C.A."/>
            <person name="Lin Y.-C."/>
            <person name="Aerts A."/>
            <person name="Tisserant E."/>
            <person name="Veneault-Fourrey C."/>
            <person name="Joly D.L."/>
            <person name="Hacquard S."/>
            <person name="Amselem J."/>
            <person name="Cantarel B.L."/>
            <person name="Chiu R."/>
            <person name="Coutinho P.M."/>
            <person name="Feau N."/>
            <person name="Field M."/>
            <person name="Frey P."/>
            <person name="Gelhaye E."/>
            <person name="Goldberg J."/>
            <person name="Grabherr M.G."/>
            <person name="Kodira C.D."/>
            <person name="Kohler A."/>
            <person name="Kuees U."/>
            <person name="Lindquist E.A."/>
            <person name="Lucas S.M."/>
            <person name="Mago R."/>
            <person name="Mauceli E."/>
            <person name="Morin E."/>
            <person name="Murat C."/>
            <person name="Pangilinan J.L."/>
            <person name="Park R."/>
            <person name="Pearson M."/>
            <person name="Quesneville H."/>
            <person name="Rouhier N."/>
            <person name="Sakthikumar S."/>
            <person name="Salamov A.A."/>
            <person name="Schmutz J."/>
            <person name="Selles B."/>
            <person name="Shapiro H."/>
            <person name="Tanguay P."/>
            <person name="Tuskan G.A."/>
            <person name="Henrissat B."/>
            <person name="Van de Peer Y."/>
            <person name="Rouze P."/>
            <person name="Ellis J.G."/>
            <person name="Dodds P.N."/>
            <person name="Schein J.E."/>
            <person name="Zhong S."/>
            <person name="Hamelin R.C."/>
            <person name="Grigoriev I.V."/>
            <person name="Szabo L.J."/>
            <person name="Martin F."/>
        </authorList>
    </citation>
    <scope>NUCLEOTIDE SEQUENCE [LARGE SCALE GENOMIC DNA]</scope>
    <source>
        <strain evidence="4">98AG31 / pathotype 3-4-7</strain>
    </source>
</reference>
<dbReference type="AlphaFoldDB" id="F4RSQ6"/>
<organism evidence="4">
    <name type="scientific">Melampsora larici-populina (strain 98AG31 / pathotype 3-4-7)</name>
    <name type="common">Poplar leaf rust fungus</name>
    <dbReference type="NCBI Taxonomy" id="747676"/>
    <lineage>
        <taxon>Eukaryota</taxon>
        <taxon>Fungi</taxon>
        <taxon>Dikarya</taxon>
        <taxon>Basidiomycota</taxon>
        <taxon>Pucciniomycotina</taxon>
        <taxon>Pucciniomycetes</taxon>
        <taxon>Pucciniales</taxon>
        <taxon>Melampsoraceae</taxon>
        <taxon>Melampsora</taxon>
    </lineage>
</organism>
<evidence type="ECO:0000256" key="1">
    <source>
        <dbReference type="SAM" id="MobiDB-lite"/>
    </source>
</evidence>
<proteinExistence type="predicted"/>
<dbReference type="GeneID" id="18934969"/>
<dbReference type="PANTHER" id="PTHR33096:SF1">
    <property type="entry name" value="CXC1-LIKE CYSTEINE CLUSTER ASSOCIATED WITH KDZ TRANSPOSASES DOMAIN-CONTAINING PROTEIN"/>
    <property type="match status" value="1"/>
</dbReference>
<dbReference type="HOGENOM" id="CLU_094293_0_0_1"/>
<dbReference type="Proteomes" id="UP000001072">
    <property type="component" value="Unassembled WGS sequence"/>
</dbReference>
<dbReference type="Pfam" id="PF18802">
    <property type="entry name" value="CxC1"/>
    <property type="match status" value="1"/>
</dbReference>
<dbReference type="OrthoDB" id="2647060at2759"/>
<gene>
    <name evidence="3" type="ORF">MELLADRAFT_88711</name>
</gene>
<accession>F4RSQ6</accession>
<evidence type="ECO:0000313" key="3">
    <source>
        <dbReference type="EMBL" id="EGG04643.1"/>
    </source>
</evidence>
<dbReference type="KEGG" id="mlr:MELLADRAFT_88711"/>
<evidence type="ECO:0000259" key="2">
    <source>
        <dbReference type="Pfam" id="PF18802"/>
    </source>
</evidence>
<evidence type="ECO:0000313" key="4">
    <source>
        <dbReference type="Proteomes" id="UP000001072"/>
    </source>
</evidence>
<dbReference type="EMBL" id="GL883117">
    <property type="protein sequence ID" value="EGG04643.1"/>
    <property type="molecule type" value="Genomic_DNA"/>
</dbReference>
<keyword evidence="4" id="KW-1185">Reference proteome</keyword>
<feature type="region of interest" description="Disordered" evidence="1">
    <location>
        <begin position="1"/>
        <end position="24"/>
    </location>
</feature>
<dbReference type="InterPro" id="IPR041320">
    <property type="entry name" value="CxC1"/>
</dbReference>
<protein>
    <recommendedName>
        <fullName evidence="2">CxC1-like cysteine cluster associated with KDZ transposases domain-containing protein</fullName>
    </recommendedName>
</protein>
<dbReference type="RefSeq" id="XP_007412082.1">
    <property type="nucleotide sequence ID" value="XM_007412020.1"/>
</dbReference>
<dbReference type="VEuPathDB" id="FungiDB:MELLADRAFT_88711"/>
<sequence length="258" mass="29079">MPPKGQGRSMPCPLGPIKKPRTARPPEGLAKLIAQVEASNSQFLQNRTGQIERALASGPPCQIPAEPLNHKIEFELPGHIASSDEDDANDQHSNILVSNADPLPPNVDVTFRDYIRGEYYKNTQLTEVKNWAKVLNPMFIAFMSCARKASQWGDPRLWGVDHNSPCSCGVGDTQTRAVDMVDILERKQDQLFFCKCTPDQVRLIRMGYIGGSPIYPQTAYSIRLLRLHHALWKYCTVRVQGYWYRQPSTMVSNLFLGH</sequence>
<name>F4RSQ6_MELLP</name>
<feature type="domain" description="CxC1-like cysteine cluster associated with KDZ transposases" evidence="2">
    <location>
        <begin position="163"/>
        <end position="242"/>
    </location>
</feature>
<dbReference type="InParanoid" id="F4RSQ6"/>
<dbReference type="PANTHER" id="PTHR33096">
    <property type="entry name" value="CXC2 DOMAIN-CONTAINING PROTEIN"/>
    <property type="match status" value="1"/>
</dbReference>